<name>A0A368KST2_9BACT</name>
<dbReference type="RefSeq" id="WP_114368156.1">
    <property type="nucleotide sequence ID" value="NZ_QPEX01000011.1"/>
</dbReference>
<feature type="compositionally biased region" description="Polar residues" evidence="1">
    <location>
        <begin position="1"/>
        <end position="10"/>
    </location>
</feature>
<evidence type="ECO:0000313" key="3">
    <source>
        <dbReference type="EMBL" id="RCS52730.1"/>
    </source>
</evidence>
<accession>A0A368KST2</accession>
<evidence type="ECO:0000256" key="1">
    <source>
        <dbReference type="SAM" id="MobiDB-lite"/>
    </source>
</evidence>
<keyword evidence="2" id="KW-0472">Membrane</keyword>
<proteinExistence type="predicted"/>
<dbReference type="OrthoDB" id="285892at2"/>
<feature type="region of interest" description="Disordered" evidence="1">
    <location>
        <begin position="1"/>
        <end position="27"/>
    </location>
</feature>
<dbReference type="EMBL" id="QPEX01000011">
    <property type="protein sequence ID" value="RCS52730.1"/>
    <property type="molecule type" value="Genomic_DNA"/>
</dbReference>
<feature type="transmembrane region" description="Helical" evidence="2">
    <location>
        <begin position="35"/>
        <end position="53"/>
    </location>
</feature>
<feature type="transmembrane region" description="Helical" evidence="2">
    <location>
        <begin position="85"/>
        <end position="107"/>
    </location>
</feature>
<keyword evidence="2" id="KW-0812">Transmembrane</keyword>
<evidence type="ECO:0000256" key="2">
    <source>
        <dbReference type="SAM" id="Phobius"/>
    </source>
</evidence>
<gene>
    <name evidence="3" type="ORF">DTL42_07795</name>
</gene>
<dbReference type="AlphaFoldDB" id="A0A368KST2"/>
<keyword evidence="2" id="KW-1133">Transmembrane helix</keyword>
<reference evidence="3 4" key="1">
    <citation type="submission" date="2018-07" db="EMBL/GenBank/DDBJ databases">
        <title>Comparative genomes isolates from brazilian mangrove.</title>
        <authorList>
            <person name="De Araujo J.E."/>
            <person name="Taketani R.G."/>
            <person name="Silva M.C.P."/>
            <person name="Lourenco M.V."/>
            <person name="Oliveira V.M."/>
            <person name="Andreote F.D."/>
        </authorList>
    </citation>
    <scope>NUCLEOTIDE SEQUENCE [LARGE SCALE GENOMIC DNA]</scope>
    <source>
        <strain evidence="3 4">HEX PRIS-MGV</strain>
    </source>
</reference>
<organism evidence="3 4">
    <name type="scientific">Bremerella cremea</name>
    <dbReference type="NCBI Taxonomy" id="1031537"/>
    <lineage>
        <taxon>Bacteria</taxon>
        <taxon>Pseudomonadati</taxon>
        <taxon>Planctomycetota</taxon>
        <taxon>Planctomycetia</taxon>
        <taxon>Pirellulales</taxon>
        <taxon>Pirellulaceae</taxon>
        <taxon>Bremerella</taxon>
    </lineage>
</organism>
<dbReference type="Proteomes" id="UP000253562">
    <property type="component" value="Unassembled WGS sequence"/>
</dbReference>
<comment type="caution">
    <text evidence="3">The sequence shown here is derived from an EMBL/GenBank/DDBJ whole genome shotgun (WGS) entry which is preliminary data.</text>
</comment>
<sequence>MQPTSDNPFESPTVLEQIPPSPDQEQSLEDQMPSLVALTWMLFLFTATIHGMVSLNLGIPWMGFVSILSGAAGFVVLYPSPLAWGLGLGYASLMSLVMLVASAVGFTESRPPTLYELSPLVLYFLIVAILLKTSRRYYFDSPEQSEPEEG</sequence>
<feature type="transmembrane region" description="Helical" evidence="2">
    <location>
        <begin position="59"/>
        <end position="78"/>
    </location>
</feature>
<feature type="transmembrane region" description="Helical" evidence="2">
    <location>
        <begin position="113"/>
        <end position="131"/>
    </location>
</feature>
<protein>
    <submittedName>
        <fullName evidence="3">Uncharacterized protein</fullName>
    </submittedName>
</protein>
<evidence type="ECO:0000313" key="4">
    <source>
        <dbReference type="Proteomes" id="UP000253562"/>
    </source>
</evidence>